<protein>
    <submittedName>
        <fullName evidence="9">Putative vacuolar protein</fullName>
    </submittedName>
</protein>
<evidence type="ECO:0000256" key="4">
    <source>
        <dbReference type="ARBA" id="ARBA00022753"/>
    </source>
</evidence>
<feature type="domain" description="VPS37 C-terminal" evidence="8">
    <location>
        <begin position="201"/>
        <end position="288"/>
    </location>
</feature>
<dbReference type="InterPro" id="IPR037202">
    <property type="entry name" value="ESCRT_assembly_dom"/>
</dbReference>
<keyword evidence="3 7" id="KW-0813">Transport</keyword>
<dbReference type="GO" id="GO:0006612">
    <property type="term" value="P:protein targeting to membrane"/>
    <property type="evidence" value="ECO:0007669"/>
    <property type="project" value="TreeGrafter"/>
</dbReference>
<evidence type="ECO:0000256" key="5">
    <source>
        <dbReference type="ARBA" id="ARBA00022927"/>
    </source>
</evidence>
<comment type="subcellular location">
    <subcellularLocation>
        <location evidence="1">Late endosome membrane</location>
        <topology evidence="1">Peripheral membrane protein</topology>
    </subcellularLocation>
</comment>
<keyword evidence="4" id="KW-0967">Endosome</keyword>
<evidence type="ECO:0000256" key="6">
    <source>
        <dbReference type="ARBA" id="ARBA00025010"/>
    </source>
</evidence>
<evidence type="ECO:0000256" key="7">
    <source>
        <dbReference type="PROSITE-ProRule" id="PRU00646"/>
    </source>
</evidence>
<name>A0A0K8TMW7_TABBR</name>
<dbReference type="Pfam" id="PF07200">
    <property type="entry name" value="Mod_r"/>
    <property type="match status" value="1"/>
</dbReference>
<dbReference type="CDD" id="cd11685">
    <property type="entry name" value="UEV_TSG101-like"/>
    <property type="match status" value="1"/>
</dbReference>
<evidence type="ECO:0000256" key="2">
    <source>
        <dbReference type="ARBA" id="ARBA00007617"/>
    </source>
</evidence>
<reference evidence="9" key="1">
    <citation type="journal article" date="2015" name="Insect Biochem. Mol. Biol.">
        <title>An insight into the sialome of the horse fly, Tabanus bromius.</title>
        <authorList>
            <person name="Ribeiro J.M."/>
            <person name="Kazimirova M."/>
            <person name="Takac P."/>
            <person name="Andersen J.F."/>
            <person name="Francischetti I.M."/>
        </authorList>
    </citation>
    <scope>NUCLEOTIDE SEQUENCE</scope>
</reference>
<accession>A0A0K8TMW7</accession>
<proteinExistence type="evidence at transcript level"/>
<comment type="function">
    <text evidence="6">Component of the ESCRT-I complex, a regulator of vesicular trafficking process. Required for the sorting of endocytic ubiquitinated cargos into multivesicular bodies. May be involved in cell growth and differentiation.</text>
</comment>
<sequence length="288" mass="32837">VLQIKENEEYTVTFLSGERVITVTVVLGPNFPNEKPRILVSPPLVHPWFRKSSGEIENAPGLLNYTPHSDLGRIVQAIIREFEKFPPALLSDNQTNVTANEPQKVQCSFTSIDHKFREVSPPTACDLSELSIDELNRLNTDSVFLEDFVQETDILRALHNELDKNLVQVQNISKENLSKENYLNNLKTKLNADFAVLKELGEKYTILNLKYEKKSAEFAPEHLQELLQIGSSNAESECEKHVSEFLSQKIDIQTFLTCYTETKKKYAIQKAKEERLGQQLKESGLKMV</sequence>
<dbReference type="SUPFAM" id="SSF140111">
    <property type="entry name" value="Endosomal sorting complex assembly domain"/>
    <property type="match status" value="1"/>
</dbReference>
<dbReference type="PANTHER" id="PTHR13678:SF25">
    <property type="entry name" value="EG:115C2.5 PROTEIN"/>
    <property type="match status" value="1"/>
</dbReference>
<dbReference type="PROSITE" id="PS51314">
    <property type="entry name" value="VPS37_C"/>
    <property type="match status" value="1"/>
</dbReference>
<comment type="similarity">
    <text evidence="2">Belongs to the VPS37 family.</text>
</comment>
<dbReference type="GO" id="GO:0031902">
    <property type="term" value="C:late endosome membrane"/>
    <property type="evidence" value="ECO:0007669"/>
    <property type="project" value="UniProtKB-SubCell"/>
</dbReference>
<dbReference type="EMBL" id="GDAI01002100">
    <property type="protein sequence ID" value="JAI15503.1"/>
    <property type="molecule type" value="mRNA"/>
</dbReference>
<organism evidence="9">
    <name type="scientific">Tabanus bromius</name>
    <name type="common">Band-eyed brown horse fly</name>
    <dbReference type="NCBI Taxonomy" id="304241"/>
    <lineage>
        <taxon>Eukaryota</taxon>
        <taxon>Metazoa</taxon>
        <taxon>Ecdysozoa</taxon>
        <taxon>Arthropoda</taxon>
        <taxon>Hexapoda</taxon>
        <taxon>Insecta</taxon>
        <taxon>Pterygota</taxon>
        <taxon>Neoptera</taxon>
        <taxon>Endopterygota</taxon>
        <taxon>Diptera</taxon>
        <taxon>Brachycera</taxon>
        <taxon>Tabanomorpha</taxon>
        <taxon>Tabanoidea</taxon>
        <taxon>Tabanidae</taxon>
        <taxon>Tabanus</taxon>
    </lineage>
</organism>
<dbReference type="GO" id="GO:0000813">
    <property type="term" value="C:ESCRT I complex"/>
    <property type="evidence" value="ECO:0007669"/>
    <property type="project" value="UniProtKB-ARBA"/>
</dbReference>
<dbReference type="InterPro" id="IPR009851">
    <property type="entry name" value="Mod_r"/>
</dbReference>
<evidence type="ECO:0000313" key="9">
    <source>
        <dbReference type="EMBL" id="JAI15503.1"/>
    </source>
</evidence>
<evidence type="ECO:0000256" key="1">
    <source>
        <dbReference type="ARBA" id="ARBA00004633"/>
    </source>
</evidence>
<evidence type="ECO:0000259" key="8">
    <source>
        <dbReference type="PROSITE" id="PS51314"/>
    </source>
</evidence>
<dbReference type="GO" id="GO:0006623">
    <property type="term" value="P:protein targeting to vacuole"/>
    <property type="evidence" value="ECO:0007669"/>
    <property type="project" value="TreeGrafter"/>
</dbReference>
<dbReference type="PANTHER" id="PTHR13678">
    <property type="entry name" value="VACUOLAR PROTEIN SORTING-ASSOCIATED PROTEIN 37"/>
    <property type="match status" value="1"/>
</dbReference>
<keyword evidence="5 7" id="KW-0653">Protein transport</keyword>
<dbReference type="GO" id="GO:0043162">
    <property type="term" value="P:ubiquitin-dependent protein catabolic process via the multivesicular body sorting pathway"/>
    <property type="evidence" value="ECO:0007669"/>
    <property type="project" value="TreeGrafter"/>
</dbReference>
<dbReference type="AlphaFoldDB" id="A0A0K8TMW7"/>
<feature type="non-terminal residue" evidence="9">
    <location>
        <position position="1"/>
    </location>
</feature>
<evidence type="ECO:0000256" key="3">
    <source>
        <dbReference type="ARBA" id="ARBA00022448"/>
    </source>
</evidence>